<dbReference type="PANTHER" id="PTHR40626:SF1">
    <property type="entry name" value="TRANSCRIPTION FACTOR WITH C2H2 AND ZN(2)-CYS(6) DNA BINDING DOMAIN (EUROFUNG)"/>
    <property type="match status" value="1"/>
</dbReference>
<evidence type="ECO:0000256" key="9">
    <source>
        <dbReference type="ARBA" id="ARBA00023242"/>
    </source>
</evidence>
<dbReference type="GO" id="GO:0000978">
    <property type="term" value="F:RNA polymerase II cis-regulatory region sequence-specific DNA binding"/>
    <property type="evidence" value="ECO:0007669"/>
    <property type="project" value="InterPro"/>
</dbReference>
<organism evidence="12 13">
    <name type="scientific">Aspergillus avenaceus</name>
    <dbReference type="NCBI Taxonomy" id="36643"/>
    <lineage>
        <taxon>Eukaryota</taxon>
        <taxon>Fungi</taxon>
        <taxon>Dikarya</taxon>
        <taxon>Ascomycota</taxon>
        <taxon>Pezizomycotina</taxon>
        <taxon>Eurotiomycetes</taxon>
        <taxon>Eurotiomycetidae</taxon>
        <taxon>Eurotiales</taxon>
        <taxon>Aspergillaceae</taxon>
        <taxon>Aspergillus</taxon>
        <taxon>Aspergillus subgen. Circumdati</taxon>
    </lineage>
</organism>
<comment type="subcellular location">
    <subcellularLocation>
        <location evidence="1">Nucleus</location>
    </subcellularLocation>
</comment>
<evidence type="ECO:0000313" key="13">
    <source>
        <dbReference type="Proteomes" id="UP000325780"/>
    </source>
</evidence>
<dbReference type="Pfam" id="PF04082">
    <property type="entry name" value="Fungal_trans"/>
    <property type="match status" value="1"/>
</dbReference>
<dbReference type="Proteomes" id="UP000325780">
    <property type="component" value="Unassembled WGS sequence"/>
</dbReference>
<evidence type="ECO:0000256" key="2">
    <source>
        <dbReference type="ARBA" id="ARBA00022723"/>
    </source>
</evidence>
<dbReference type="SUPFAM" id="SSF57701">
    <property type="entry name" value="Zn2/Cys6 DNA-binding domain"/>
    <property type="match status" value="1"/>
</dbReference>
<dbReference type="GO" id="GO:0000785">
    <property type="term" value="C:chromatin"/>
    <property type="evidence" value="ECO:0007669"/>
    <property type="project" value="TreeGrafter"/>
</dbReference>
<evidence type="ECO:0000256" key="6">
    <source>
        <dbReference type="ARBA" id="ARBA00023015"/>
    </source>
</evidence>
<dbReference type="Gene3D" id="4.10.240.10">
    <property type="entry name" value="Zn(2)-C6 fungal-type DNA-binding domain"/>
    <property type="match status" value="1"/>
</dbReference>
<evidence type="ECO:0000259" key="11">
    <source>
        <dbReference type="PROSITE" id="PS50048"/>
    </source>
</evidence>
<evidence type="ECO:0000256" key="5">
    <source>
        <dbReference type="ARBA" id="ARBA00022833"/>
    </source>
</evidence>
<dbReference type="PROSITE" id="PS00463">
    <property type="entry name" value="ZN2_CY6_FUNGAL_1"/>
    <property type="match status" value="1"/>
</dbReference>
<dbReference type="PANTHER" id="PTHR40626">
    <property type="entry name" value="MIP31509P"/>
    <property type="match status" value="1"/>
</dbReference>
<feature type="domain" description="Zn(2)-C6 fungal-type" evidence="11">
    <location>
        <begin position="28"/>
        <end position="57"/>
    </location>
</feature>
<dbReference type="EMBL" id="ML742253">
    <property type="protein sequence ID" value="KAE8146595.1"/>
    <property type="molecule type" value="Genomic_DNA"/>
</dbReference>
<dbReference type="InterPro" id="IPR036864">
    <property type="entry name" value="Zn2-C6_fun-type_DNA-bd_sf"/>
</dbReference>
<proteinExistence type="predicted"/>
<dbReference type="GO" id="GO:0008270">
    <property type="term" value="F:zinc ion binding"/>
    <property type="evidence" value="ECO:0007669"/>
    <property type="project" value="UniProtKB-KW"/>
</dbReference>
<dbReference type="GO" id="GO:0009893">
    <property type="term" value="P:positive regulation of metabolic process"/>
    <property type="evidence" value="ECO:0007669"/>
    <property type="project" value="UniProtKB-ARBA"/>
</dbReference>
<dbReference type="Pfam" id="PF00172">
    <property type="entry name" value="Zn_clus"/>
    <property type="match status" value="1"/>
</dbReference>
<dbReference type="OrthoDB" id="654211at2759"/>
<keyword evidence="8" id="KW-0804">Transcription</keyword>
<dbReference type="InterPro" id="IPR001138">
    <property type="entry name" value="Zn2Cys6_DnaBD"/>
</dbReference>
<keyword evidence="13" id="KW-1185">Reference proteome</keyword>
<evidence type="ECO:0000256" key="7">
    <source>
        <dbReference type="ARBA" id="ARBA00023125"/>
    </source>
</evidence>
<reference evidence="12 13" key="1">
    <citation type="submission" date="2019-04" db="EMBL/GenBank/DDBJ databases">
        <title>Friends and foes A comparative genomics study of 23 Aspergillus species from section Flavi.</title>
        <authorList>
            <consortium name="DOE Joint Genome Institute"/>
            <person name="Kjaerbolling I."/>
            <person name="Vesth T."/>
            <person name="Frisvad J.C."/>
            <person name="Nybo J.L."/>
            <person name="Theobald S."/>
            <person name="Kildgaard S."/>
            <person name="Isbrandt T."/>
            <person name="Kuo A."/>
            <person name="Sato A."/>
            <person name="Lyhne E.K."/>
            <person name="Kogle M.E."/>
            <person name="Wiebenga A."/>
            <person name="Kun R.S."/>
            <person name="Lubbers R.J."/>
            <person name="Makela M.R."/>
            <person name="Barry K."/>
            <person name="Chovatia M."/>
            <person name="Clum A."/>
            <person name="Daum C."/>
            <person name="Haridas S."/>
            <person name="He G."/>
            <person name="LaButti K."/>
            <person name="Lipzen A."/>
            <person name="Mondo S."/>
            <person name="Riley R."/>
            <person name="Salamov A."/>
            <person name="Simmons B.A."/>
            <person name="Magnuson J.K."/>
            <person name="Henrissat B."/>
            <person name="Mortensen U.H."/>
            <person name="Larsen T.O."/>
            <person name="Devries R.P."/>
            <person name="Grigoriev I.V."/>
            <person name="Machida M."/>
            <person name="Baker S.E."/>
            <person name="Andersen M.R."/>
        </authorList>
    </citation>
    <scope>NUCLEOTIDE SEQUENCE [LARGE SCALE GENOMIC DNA]</scope>
    <source>
        <strain evidence="12 13">IBT 18842</strain>
    </source>
</reference>
<dbReference type="CDD" id="cd12148">
    <property type="entry name" value="fungal_TF_MHR"/>
    <property type="match status" value="1"/>
</dbReference>
<keyword evidence="9" id="KW-0539">Nucleus</keyword>
<evidence type="ECO:0000256" key="1">
    <source>
        <dbReference type="ARBA" id="ARBA00004123"/>
    </source>
</evidence>
<dbReference type="InterPro" id="IPR007219">
    <property type="entry name" value="XnlR_reg_dom"/>
</dbReference>
<dbReference type="InterPro" id="IPR051059">
    <property type="entry name" value="VerF-like"/>
</dbReference>
<dbReference type="AlphaFoldDB" id="A0A5N6TJV1"/>
<feature type="region of interest" description="Disordered" evidence="10">
    <location>
        <begin position="1"/>
        <end position="26"/>
    </location>
</feature>
<keyword evidence="7" id="KW-0238">DNA-binding</keyword>
<sequence>MRRHSQTCAKRVDRIPPGKFKRGPKSTTCDRCAQRKIACNREHPCAGCRDSARSCRYSQRPREPLRKVPKVADYSDATTTRAPSGSMDTPFLLTFADPTSGFSDLGQFTNSRSAGESETTPDLEQMSLAGSAMPGWWTTNDLSVLFGLPSQMMDPESCILPDPSLSGLLSLPEDPLQHRINEALEELGQCERTTWAERHHDCAATGITDVARLAISPHSLCVAVDAYFRYVHQSLPLIHQPSFDLYTVSTPLLLVVYIAGSKVLPPTRRSGPSSSFLNLVECYLFEGKIMTNIARGGPAIIEIAQSTVEILQAAILMVQIQSVVETSEKQHHLRNTLLPIILSAIRTLSLPQIKNTWSLEAVARDEEASWQWFLRMEALVRITTMAFLVDCYFAMFYRTPPRFTLQEMTGSLPCADELFAIDNAPSWSHQLRRMGEPTPVSLATVVDCLLQPSGSGRSLHDFGSVNIRGLYVTISGLHAVIVTARATLTLRALAPTVAAALDQWRELWDNLMECTTDQQLENHGFMKFGLELWWLAEVMLDEGSQPIPINQIDTWSRKHIHRALSELHRKAVPPRRRTGDPGL</sequence>
<keyword evidence="5" id="KW-0862">Zinc</keyword>
<evidence type="ECO:0000313" key="12">
    <source>
        <dbReference type="EMBL" id="KAE8146595.1"/>
    </source>
</evidence>
<evidence type="ECO:0000256" key="8">
    <source>
        <dbReference type="ARBA" id="ARBA00023163"/>
    </source>
</evidence>
<protein>
    <recommendedName>
        <fullName evidence="11">Zn(2)-C6 fungal-type domain-containing protein</fullName>
    </recommendedName>
</protein>
<evidence type="ECO:0000256" key="3">
    <source>
        <dbReference type="ARBA" id="ARBA00022737"/>
    </source>
</evidence>
<dbReference type="SMART" id="SM00066">
    <property type="entry name" value="GAL4"/>
    <property type="match status" value="1"/>
</dbReference>
<accession>A0A5N6TJV1</accession>
<keyword evidence="6" id="KW-0805">Transcription regulation</keyword>
<evidence type="ECO:0000256" key="10">
    <source>
        <dbReference type="SAM" id="MobiDB-lite"/>
    </source>
</evidence>
<dbReference type="CDD" id="cd00067">
    <property type="entry name" value="GAL4"/>
    <property type="match status" value="1"/>
</dbReference>
<gene>
    <name evidence="12" type="ORF">BDV25DRAFT_143559</name>
</gene>
<name>A0A5N6TJV1_ASPAV</name>
<dbReference type="GO" id="GO:0005634">
    <property type="term" value="C:nucleus"/>
    <property type="evidence" value="ECO:0007669"/>
    <property type="project" value="UniProtKB-SubCell"/>
</dbReference>
<keyword evidence="2" id="KW-0479">Metal-binding</keyword>
<dbReference type="GO" id="GO:0000981">
    <property type="term" value="F:DNA-binding transcription factor activity, RNA polymerase II-specific"/>
    <property type="evidence" value="ECO:0007669"/>
    <property type="project" value="InterPro"/>
</dbReference>
<keyword evidence="4" id="KW-0863">Zinc-finger</keyword>
<dbReference type="GO" id="GO:0006351">
    <property type="term" value="P:DNA-templated transcription"/>
    <property type="evidence" value="ECO:0007669"/>
    <property type="project" value="InterPro"/>
</dbReference>
<evidence type="ECO:0000256" key="4">
    <source>
        <dbReference type="ARBA" id="ARBA00022771"/>
    </source>
</evidence>
<dbReference type="PROSITE" id="PS50048">
    <property type="entry name" value="ZN2_CY6_FUNGAL_2"/>
    <property type="match status" value="1"/>
</dbReference>
<keyword evidence="3" id="KW-0677">Repeat</keyword>